<organism evidence="14 15">
    <name type="scientific">Zophobas morio</name>
    <dbReference type="NCBI Taxonomy" id="2755281"/>
    <lineage>
        <taxon>Eukaryota</taxon>
        <taxon>Metazoa</taxon>
        <taxon>Ecdysozoa</taxon>
        <taxon>Arthropoda</taxon>
        <taxon>Hexapoda</taxon>
        <taxon>Insecta</taxon>
        <taxon>Pterygota</taxon>
        <taxon>Neoptera</taxon>
        <taxon>Endopterygota</taxon>
        <taxon>Coleoptera</taxon>
        <taxon>Polyphaga</taxon>
        <taxon>Cucujiformia</taxon>
        <taxon>Tenebrionidae</taxon>
        <taxon>Zophobas</taxon>
    </lineage>
</organism>
<comment type="caution">
    <text evidence="14">The sequence shown here is derived from an EMBL/GenBank/DDBJ whole genome shotgun (WGS) entry which is preliminary data.</text>
</comment>
<evidence type="ECO:0000256" key="5">
    <source>
        <dbReference type="ARBA" id="ARBA00022989"/>
    </source>
</evidence>
<dbReference type="Pfam" id="PF00106">
    <property type="entry name" value="adh_short"/>
    <property type="match status" value="1"/>
</dbReference>
<comment type="similarity">
    <text evidence="2 12">Belongs to the short-chain dehydrogenases/reductases (SDR) family.</text>
</comment>
<evidence type="ECO:0000256" key="13">
    <source>
        <dbReference type="SAM" id="Phobius"/>
    </source>
</evidence>
<feature type="transmembrane region" description="Helical" evidence="13">
    <location>
        <begin position="31"/>
        <end position="53"/>
    </location>
</feature>
<dbReference type="AlphaFoldDB" id="A0AA38IC08"/>
<evidence type="ECO:0000313" key="15">
    <source>
        <dbReference type="Proteomes" id="UP001168821"/>
    </source>
</evidence>
<dbReference type="Proteomes" id="UP001168821">
    <property type="component" value="Unassembled WGS sequence"/>
</dbReference>
<dbReference type="Gene3D" id="3.40.50.720">
    <property type="entry name" value="NAD(P)-binding Rossmann-like Domain"/>
    <property type="match status" value="1"/>
</dbReference>
<evidence type="ECO:0000256" key="3">
    <source>
        <dbReference type="ARBA" id="ARBA00022692"/>
    </source>
</evidence>
<evidence type="ECO:0000256" key="12">
    <source>
        <dbReference type="RuleBase" id="RU000363"/>
    </source>
</evidence>
<evidence type="ECO:0000256" key="7">
    <source>
        <dbReference type="ARBA" id="ARBA00023098"/>
    </source>
</evidence>
<evidence type="ECO:0000256" key="10">
    <source>
        <dbReference type="ARBA" id="ARBA00068717"/>
    </source>
</evidence>
<evidence type="ECO:0000256" key="8">
    <source>
        <dbReference type="ARBA" id="ARBA00023136"/>
    </source>
</evidence>
<evidence type="ECO:0000256" key="4">
    <source>
        <dbReference type="ARBA" id="ARBA00022857"/>
    </source>
</evidence>
<keyword evidence="7" id="KW-0443">Lipid metabolism</keyword>
<dbReference type="PRINTS" id="PR00081">
    <property type="entry name" value="GDHRDH"/>
</dbReference>
<keyword evidence="8 13" id="KW-0472">Membrane</keyword>
<evidence type="ECO:0000256" key="2">
    <source>
        <dbReference type="ARBA" id="ARBA00006484"/>
    </source>
</evidence>
<dbReference type="GO" id="GO:0016020">
    <property type="term" value="C:membrane"/>
    <property type="evidence" value="ECO:0007669"/>
    <property type="project" value="UniProtKB-SubCell"/>
</dbReference>
<keyword evidence="6" id="KW-0560">Oxidoreductase</keyword>
<sequence>MRPFHYRATEAISFVLNRIQKVIIKVLDLVILSWLAIYYVSEALILTVTPTFLRKQKDLRGKIILLTGGAGGVGQELAIRLVRQKAIVVIWDNNEKALEKVQEKIESQGHKVHTYPVDISDRANVYKYADIVKSDVGPVDIILNNAGIVCGQTFLEIPDHMIEKTFKVNILSHYWTIKAFLPHMIKTGKGHIVTVGSLTGLLGTYKCTDYSASKHATIGLHESLLIELKTHGHHNIKMTLVCPYFINTGMFAGCKPRNLKMLEPKEVAKRIITAIKNEEVYVTIPTFSRFFLPIKNFIPAKLAWAFIYRIIQGPQSMMGMRNFEEVEAA</sequence>
<dbReference type="FunFam" id="3.40.50.720:FF:000131">
    <property type="entry name" value="Short-chain dehydrogenase/reductase 3"/>
    <property type="match status" value="1"/>
</dbReference>
<comment type="function">
    <text evidence="9">Catalyzes the reduction of all-trans-retinal to all-trans-retinol in the presence of NADPH.</text>
</comment>
<keyword evidence="15" id="KW-1185">Reference proteome</keyword>
<keyword evidence="3 13" id="KW-0812">Transmembrane</keyword>
<evidence type="ECO:0000256" key="9">
    <source>
        <dbReference type="ARBA" id="ARBA00059620"/>
    </source>
</evidence>
<evidence type="ECO:0000313" key="14">
    <source>
        <dbReference type="EMBL" id="KAJ3653507.1"/>
    </source>
</evidence>
<dbReference type="InterPro" id="IPR002347">
    <property type="entry name" value="SDR_fam"/>
</dbReference>
<keyword evidence="4" id="KW-0521">NADP</keyword>
<dbReference type="PANTHER" id="PTHR24322:SF729">
    <property type="entry name" value="MIP05442P"/>
    <property type="match status" value="1"/>
</dbReference>
<proteinExistence type="inferred from homology"/>
<evidence type="ECO:0000256" key="11">
    <source>
        <dbReference type="ARBA" id="ARBA00082544"/>
    </source>
</evidence>
<accession>A0AA38IC08</accession>
<gene>
    <name evidence="14" type="ORF">Zmor_012756</name>
</gene>
<dbReference type="PANTHER" id="PTHR24322">
    <property type="entry name" value="PKSB"/>
    <property type="match status" value="1"/>
</dbReference>
<dbReference type="InterPro" id="IPR036291">
    <property type="entry name" value="NAD(P)-bd_dom_sf"/>
</dbReference>
<evidence type="ECO:0000256" key="6">
    <source>
        <dbReference type="ARBA" id="ARBA00023002"/>
    </source>
</evidence>
<dbReference type="GO" id="GO:0052650">
    <property type="term" value="F:all-trans-retinol dehydrogenase (NADP+) activity"/>
    <property type="evidence" value="ECO:0007669"/>
    <property type="project" value="UniProtKB-ARBA"/>
</dbReference>
<comment type="subcellular location">
    <subcellularLocation>
        <location evidence="1">Membrane</location>
        <topology evidence="1">Multi-pass membrane protein</topology>
    </subcellularLocation>
</comment>
<name>A0AA38IC08_9CUCU</name>
<dbReference type="SUPFAM" id="SSF51735">
    <property type="entry name" value="NAD(P)-binding Rossmann-fold domains"/>
    <property type="match status" value="1"/>
</dbReference>
<dbReference type="CDD" id="cd05339">
    <property type="entry name" value="17beta-HSDXI-like_SDR_c"/>
    <property type="match status" value="1"/>
</dbReference>
<keyword evidence="5 13" id="KW-1133">Transmembrane helix</keyword>
<protein>
    <recommendedName>
        <fullName evidence="10">Short-chain dehydrogenase/reductase 3</fullName>
    </recommendedName>
    <alternativeName>
        <fullName evidence="11">Retinal short-chain dehydrogenase/reductase 1</fullName>
    </alternativeName>
</protein>
<dbReference type="GO" id="GO:0005811">
    <property type="term" value="C:lipid droplet"/>
    <property type="evidence" value="ECO:0007669"/>
    <property type="project" value="TreeGrafter"/>
</dbReference>
<dbReference type="PRINTS" id="PR00080">
    <property type="entry name" value="SDRFAMILY"/>
</dbReference>
<dbReference type="EMBL" id="JALNTZ010000004">
    <property type="protein sequence ID" value="KAJ3653507.1"/>
    <property type="molecule type" value="Genomic_DNA"/>
</dbReference>
<evidence type="ECO:0000256" key="1">
    <source>
        <dbReference type="ARBA" id="ARBA00004141"/>
    </source>
</evidence>
<reference evidence="14" key="1">
    <citation type="journal article" date="2023" name="G3 (Bethesda)">
        <title>Whole genome assemblies of Zophobas morio and Tenebrio molitor.</title>
        <authorList>
            <person name="Kaur S."/>
            <person name="Stinson S.A."/>
            <person name="diCenzo G.C."/>
        </authorList>
    </citation>
    <scope>NUCLEOTIDE SEQUENCE</scope>
    <source>
        <strain evidence="14">QUZm001</strain>
    </source>
</reference>